<feature type="compositionally biased region" description="Low complexity" evidence="1">
    <location>
        <begin position="10"/>
        <end position="26"/>
    </location>
</feature>
<comment type="caution">
    <text evidence="2">The sequence shown here is derived from an EMBL/GenBank/DDBJ whole genome shotgun (WGS) entry which is preliminary data.</text>
</comment>
<dbReference type="EMBL" id="PYWC01000047">
    <property type="protein sequence ID" value="PWW75368.1"/>
    <property type="molecule type" value="Genomic_DNA"/>
</dbReference>
<reference evidence="2 3" key="1">
    <citation type="submission" date="2018-03" db="EMBL/GenBank/DDBJ databases">
        <title>Genomes of Pezizomycetes fungi and the evolution of truffles.</title>
        <authorList>
            <person name="Murat C."/>
            <person name="Payen T."/>
            <person name="Noel B."/>
            <person name="Kuo A."/>
            <person name="Martin F.M."/>
        </authorList>
    </citation>
    <scope>NUCLEOTIDE SEQUENCE [LARGE SCALE GENOMIC DNA]</scope>
    <source>
        <strain evidence="2">091103-1</strain>
    </source>
</reference>
<dbReference type="AlphaFoldDB" id="A0A317SM61"/>
<evidence type="ECO:0000313" key="2">
    <source>
        <dbReference type="EMBL" id="PWW75368.1"/>
    </source>
</evidence>
<dbReference type="Proteomes" id="UP000246991">
    <property type="component" value="Unassembled WGS sequence"/>
</dbReference>
<evidence type="ECO:0000256" key="1">
    <source>
        <dbReference type="SAM" id="MobiDB-lite"/>
    </source>
</evidence>
<evidence type="ECO:0000313" key="3">
    <source>
        <dbReference type="Proteomes" id="UP000246991"/>
    </source>
</evidence>
<organism evidence="2 3">
    <name type="scientific">Tuber magnatum</name>
    <name type="common">white Piedmont truffle</name>
    <dbReference type="NCBI Taxonomy" id="42249"/>
    <lineage>
        <taxon>Eukaryota</taxon>
        <taxon>Fungi</taxon>
        <taxon>Dikarya</taxon>
        <taxon>Ascomycota</taxon>
        <taxon>Pezizomycotina</taxon>
        <taxon>Pezizomycetes</taxon>
        <taxon>Pezizales</taxon>
        <taxon>Tuberaceae</taxon>
        <taxon>Tuber</taxon>
    </lineage>
</organism>
<proteinExistence type="predicted"/>
<accession>A0A317SM61</accession>
<gene>
    <name evidence="2" type="ORF">C7212DRAFT_324652</name>
</gene>
<sequence>MLLPSIPQATSPSQLSSPFSSPTSFLYQSDSPAQETEYATGQGPNYFDLNSGCSQYPVRQEQHQPPNSLQRKVFCPNPD</sequence>
<feature type="region of interest" description="Disordered" evidence="1">
    <location>
        <begin position="1"/>
        <end position="79"/>
    </location>
</feature>
<protein>
    <submittedName>
        <fullName evidence="2">Uncharacterized protein</fullName>
    </submittedName>
</protein>
<name>A0A317SM61_9PEZI</name>
<feature type="compositionally biased region" description="Polar residues" evidence="1">
    <location>
        <begin position="27"/>
        <end position="43"/>
    </location>
</feature>
<keyword evidence="3" id="KW-1185">Reference proteome</keyword>
<feature type="non-terminal residue" evidence="2">
    <location>
        <position position="79"/>
    </location>
</feature>